<dbReference type="InterPro" id="IPR015269">
    <property type="entry name" value="UPF0029_Impact_C"/>
</dbReference>
<evidence type="ECO:0000259" key="3">
    <source>
        <dbReference type="Pfam" id="PF09186"/>
    </source>
</evidence>
<evidence type="ECO:0000313" key="4">
    <source>
        <dbReference type="EMBL" id="MBC8560164.1"/>
    </source>
</evidence>
<dbReference type="PANTHER" id="PTHR16301">
    <property type="entry name" value="IMPACT-RELATED"/>
    <property type="match status" value="1"/>
</dbReference>
<dbReference type="SUPFAM" id="SSF54980">
    <property type="entry name" value="EF-G C-terminal domain-like"/>
    <property type="match status" value="1"/>
</dbReference>
<dbReference type="NCBIfam" id="TIGR00257">
    <property type="entry name" value="IMPACT_YIGZ"/>
    <property type="match status" value="1"/>
</dbReference>
<dbReference type="EMBL" id="JACRSV010000002">
    <property type="protein sequence ID" value="MBC8560164.1"/>
    <property type="molecule type" value="Genomic_DNA"/>
</dbReference>
<dbReference type="InterPro" id="IPR020568">
    <property type="entry name" value="Ribosomal_Su5_D2-typ_SF"/>
</dbReference>
<dbReference type="AlphaFoldDB" id="A0A926E201"/>
<keyword evidence="5" id="KW-1185">Reference proteome</keyword>
<dbReference type="GO" id="GO:0006446">
    <property type="term" value="P:regulation of translational initiation"/>
    <property type="evidence" value="ECO:0007669"/>
    <property type="project" value="TreeGrafter"/>
</dbReference>
<comment type="caution">
    <text evidence="4">The sequence shown here is derived from an EMBL/GenBank/DDBJ whole genome shotgun (WGS) entry which is preliminary data.</text>
</comment>
<dbReference type="GO" id="GO:0005737">
    <property type="term" value="C:cytoplasm"/>
    <property type="evidence" value="ECO:0007669"/>
    <property type="project" value="TreeGrafter"/>
</dbReference>
<gene>
    <name evidence="4" type="ORF">H8710_08805</name>
</gene>
<organism evidence="4 5">
    <name type="scientific">Fumia xinanensis</name>
    <dbReference type="NCBI Taxonomy" id="2763659"/>
    <lineage>
        <taxon>Bacteria</taxon>
        <taxon>Bacillati</taxon>
        <taxon>Bacillota</taxon>
        <taxon>Clostridia</taxon>
        <taxon>Eubacteriales</taxon>
        <taxon>Oscillospiraceae</taxon>
        <taxon>Fumia</taxon>
    </lineage>
</organism>
<dbReference type="InterPro" id="IPR015796">
    <property type="entry name" value="Impact_YigZ-like"/>
</dbReference>
<dbReference type="InterPro" id="IPR023582">
    <property type="entry name" value="Impact"/>
</dbReference>
<dbReference type="Proteomes" id="UP000610760">
    <property type="component" value="Unassembled WGS sequence"/>
</dbReference>
<feature type="domain" description="Impact N-terminal" evidence="2">
    <location>
        <begin position="18"/>
        <end position="121"/>
    </location>
</feature>
<dbReference type="InterPro" id="IPR036956">
    <property type="entry name" value="Impact_N_sf"/>
</dbReference>
<dbReference type="SUPFAM" id="SSF54211">
    <property type="entry name" value="Ribosomal protein S5 domain 2-like"/>
    <property type="match status" value="1"/>
</dbReference>
<proteinExistence type="inferred from homology"/>
<evidence type="ECO:0000256" key="1">
    <source>
        <dbReference type="ARBA" id="ARBA00007665"/>
    </source>
</evidence>
<comment type="similarity">
    <text evidence="1">Belongs to the IMPACT family.</text>
</comment>
<dbReference type="Gene3D" id="3.30.230.30">
    <property type="entry name" value="Impact, N-terminal domain"/>
    <property type="match status" value="1"/>
</dbReference>
<accession>A0A926E201</accession>
<protein>
    <submittedName>
        <fullName evidence="4">YigZ family protein</fullName>
    </submittedName>
</protein>
<name>A0A926E201_9FIRM</name>
<sequence>MKDYLTIEGFAEDEFVEKKSRFIGYAKHVETEEEAVSFINELKQKHWDATHNVYAYVLRDGQIRRYSDDGEPQGTAGIPTLDVILKEGVVDVCVVVTRYFGGILLGGGGLVRAYSLGCRAALKAAKKLHMAPCTVLETAVDYGFYGKLSYILPKYNIATLDSDFGADVVLKLMIKSERLPGFLKELTELSGGTVTPEVLEEKYADME</sequence>
<dbReference type="Gene3D" id="3.30.70.240">
    <property type="match status" value="1"/>
</dbReference>
<dbReference type="Pfam" id="PF01205">
    <property type="entry name" value="Impact_N"/>
    <property type="match status" value="1"/>
</dbReference>
<dbReference type="InterPro" id="IPR035647">
    <property type="entry name" value="EFG_III/V"/>
</dbReference>
<reference evidence="4" key="1">
    <citation type="submission" date="2020-08" db="EMBL/GenBank/DDBJ databases">
        <title>Genome public.</title>
        <authorList>
            <person name="Liu C."/>
            <person name="Sun Q."/>
        </authorList>
    </citation>
    <scope>NUCLEOTIDE SEQUENCE</scope>
    <source>
        <strain evidence="4">NSJ-33</strain>
    </source>
</reference>
<feature type="domain" description="UPF0029" evidence="3">
    <location>
        <begin position="139"/>
        <end position="192"/>
    </location>
</feature>
<dbReference type="RefSeq" id="WP_249295155.1">
    <property type="nucleotide sequence ID" value="NZ_JACRSV010000002.1"/>
</dbReference>
<dbReference type="InterPro" id="IPR001498">
    <property type="entry name" value="Impact_N"/>
</dbReference>
<evidence type="ECO:0000313" key="5">
    <source>
        <dbReference type="Proteomes" id="UP000610760"/>
    </source>
</evidence>
<dbReference type="Pfam" id="PF09186">
    <property type="entry name" value="DUF1949"/>
    <property type="match status" value="1"/>
</dbReference>
<evidence type="ECO:0000259" key="2">
    <source>
        <dbReference type="Pfam" id="PF01205"/>
    </source>
</evidence>
<dbReference type="PANTHER" id="PTHR16301:SF20">
    <property type="entry name" value="IMPACT FAMILY MEMBER YIGZ"/>
    <property type="match status" value="1"/>
</dbReference>